<feature type="region of interest" description="Disordered" evidence="1">
    <location>
        <begin position="796"/>
        <end position="851"/>
    </location>
</feature>
<feature type="compositionally biased region" description="Basic and acidic residues" evidence="1">
    <location>
        <begin position="1123"/>
        <end position="1138"/>
    </location>
</feature>
<feature type="region of interest" description="Disordered" evidence="1">
    <location>
        <begin position="374"/>
        <end position="393"/>
    </location>
</feature>
<feature type="compositionally biased region" description="Acidic residues" evidence="1">
    <location>
        <begin position="1063"/>
        <end position="1098"/>
    </location>
</feature>
<comment type="caution">
    <text evidence="2">The sequence shown here is derived from an EMBL/GenBank/DDBJ whole genome shotgun (WGS) entry which is preliminary data.</text>
</comment>
<evidence type="ECO:0000313" key="3">
    <source>
        <dbReference type="Proteomes" id="UP000475325"/>
    </source>
</evidence>
<feature type="region of interest" description="Disordered" evidence="1">
    <location>
        <begin position="449"/>
        <end position="508"/>
    </location>
</feature>
<feature type="region of interest" description="Disordered" evidence="1">
    <location>
        <begin position="1"/>
        <end position="55"/>
    </location>
</feature>
<feature type="region of interest" description="Disordered" evidence="1">
    <location>
        <begin position="979"/>
        <end position="1167"/>
    </location>
</feature>
<feature type="compositionally biased region" description="Acidic residues" evidence="1">
    <location>
        <begin position="1044"/>
        <end position="1054"/>
    </location>
</feature>
<protein>
    <submittedName>
        <fullName evidence="2">Uncharacterized protein</fullName>
    </submittedName>
</protein>
<dbReference type="AlphaFoldDB" id="A0A7C8JFA4"/>
<evidence type="ECO:0000256" key="1">
    <source>
        <dbReference type="SAM" id="MobiDB-lite"/>
    </source>
</evidence>
<feature type="compositionally biased region" description="Basic and acidic residues" evidence="1">
    <location>
        <begin position="987"/>
        <end position="998"/>
    </location>
</feature>
<reference evidence="2 3" key="1">
    <citation type="submission" date="2019-06" db="EMBL/GenBank/DDBJ databases">
        <authorList>
            <person name="Palmer J.M."/>
        </authorList>
    </citation>
    <scope>NUCLEOTIDE SEQUENCE [LARGE SCALE GENOMIC DNA]</scope>
    <source>
        <strain evidence="2 3">TWF102</strain>
    </source>
</reference>
<evidence type="ECO:0000313" key="2">
    <source>
        <dbReference type="EMBL" id="KAF3105361.1"/>
    </source>
</evidence>
<sequence length="1240" mass="145586">MGNKHSKDVYIGKDASKGAGEDDDKNTDKDTKKDSAKDNNKNPGKDSPFRYKEPTYKERRKNRLPNWFCISDTIGQPYRLDLLRFYFDRSDPQSLVKQLQKHWMAGLIVWRCPSEALHPKHDRFYKVRHMTGKIYLIGWDEMPNELIDEGVWCGAIYPTEFANIARLYVRCPELWDYDWRHSSFWTAAPQPQLERVRKRIQNEGSEEEVPPEKRRGINEACAGQLDIERVQSYLDLQRDVHEWLDNTKDPNDFEDEETPPGFSKPLMELDSEGSPSDIELASLYAEEMAPPYEIEDPYSHITYATRPPRQTEADELEEGNYISNLATWNLEYKSVPYHKWPEEVFAADLAEGLQRAVAGFRNRSYTSFQGSTSSIDIYSPHPQNPDASPAEGSYATPAHSIYIPQITNITSDWSLEVLSNLPTEMGFSDPAETVLDYRLPKSYDEMKYPDWEPGFGTESPGPDSAGPQDADTTSKTESHHPISISPTSPPSFPSFDSTSSDTQQDPRKPTVRFAIEEKESSYDELEANTITKADLIPTTVGGFYSYSPTVDWIHSEYRHLVQTGNMPKENLTEVMIYGSRGFINLFSRHVDACEFVPSPPAKESRKELLREMKDSIRNNPIEEEDEVVFLDHLNRRLDVEINDRNPRGARVSFYEPEEYYTDVSEPLPEEFLIPELCPYTFEKRTGILRYFDSIIDDWYDYGHYDFWEDEGQRFRNDFLLRALTIHPLIGPPDNPYYHEYESFLQNPLIRYFAKLMEMGWPLPSEEDEKKMKENSPSGLTVCINLWGNDEYEWERDNREVEEREKRGQETSYEEQGEEGTKTEDQVVKEEGGKDEKKKENPPKQQDQEKSKKIDSDLLKLLLLLPRLRRRKQLQLRKRTKEELDQMEISGLAQLQEEKAIERPIWARDPRFPAQDEERERWLSPEESDILRKMRRDAEYGRLRHWRWWYERNRKKVSMLAEWYKMVDCFWQDRAAAQGRADYRRKRRDEERVKCDSRPFKPPPPSPPSEREQQPHRWDTYGFDQSLPGGDEHDMDKNPGLKEDSNDEDGSENNDEGANNQYDEYNDDDEYDGEYDSDYDDEYDSDYDSDSSNDDEYDPGDWNAFPIQYGDEMIGYKTVPSYAHDGESSKENDSNEAESHSGPGEGEHLSWNQNEEPNYYSQEREEKPSYRLRKYVPEIECHDPEIEKPVFYNPEEFKNIRKFPVWREMVYYHYPHKTYSSRPPASIKAQARYWKWLCKLH</sequence>
<feature type="compositionally biased region" description="Basic and acidic residues" evidence="1">
    <location>
        <begin position="796"/>
        <end position="808"/>
    </location>
</feature>
<organism evidence="2 3">
    <name type="scientific">Orbilia oligospora</name>
    <name type="common">Nematode-trapping fungus</name>
    <name type="synonym">Arthrobotrys oligospora</name>
    <dbReference type="NCBI Taxonomy" id="2813651"/>
    <lineage>
        <taxon>Eukaryota</taxon>
        <taxon>Fungi</taxon>
        <taxon>Dikarya</taxon>
        <taxon>Ascomycota</taxon>
        <taxon>Pezizomycotina</taxon>
        <taxon>Orbiliomycetes</taxon>
        <taxon>Orbiliales</taxon>
        <taxon>Orbiliaceae</taxon>
        <taxon>Orbilia</taxon>
    </lineage>
</organism>
<dbReference type="Proteomes" id="UP000475325">
    <property type="component" value="Unassembled WGS sequence"/>
</dbReference>
<feature type="compositionally biased region" description="Basic and acidic residues" evidence="1">
    <location>
        <begin position="818"/>
        <end position="851"/>
    </location>
</feature>
<name>A0A7C8JFA4_ORBOL</name>
<gene>
    <name evidence="2" type="ORF">TWF102_002286</name>
</gene>
<feature type="compositionally biased region" description="Basic and acidic residues" evidence="1">
    <location>
        <begin position="1029"/>
        <end position="1043"/>
    </location>
</feature>
<proteinExistence type="predicted"/>
<feature type="compositionally biased region" description="Polar residues" evidence="1">
    <location>
        <begin position="1149"/>
        <end position="1160"/>
    </location>
</feature>
<accession>A0A7C8JFA4</accession>
<feature type="compositionally biased region" description="Basic and acidic residues" evidence="1">
    <location>
        <begin position="1008"/>
        <end position="1018"/>
    </location>
</feature>
<dbReference type="EMBL" id="WIQW01000014">
    <property type="protein sequence ID" value="KAF3105361.1"/>
    <property type="molecule type" value="Genomic_DNA"/>
</dbReference>